<evidence type="ECO:0000313" key="1">
    <source>
        <dbReference type="EMBL" id="SFV49864.1"/>
    </source>
</evidence>
<dbReference type="EMBL" id="FPHB01000006">
    <property type="protein sequence ID" value="SFV49864.1"/>
    <property type="molecule type" value="Genomic_DNA"/>
</dbReference>
<name>A0A1W1B8P4_9ZZZZ</name>
<evidence type="ECO:0008006" key="2">
    <source>
        <dbReference type="Google" id="ProtNLM"/>
    </source>
</evidence>
<reference evidence="1" key="1">
    <citation type="submission" date="2016-10" db="EMBL/GenBank/DDBJ databases">
        <authorList>
            <person name="de Groot N.N."/>
        </authorList>
    </citation>
    <scope>NUCLEOTIDE SEQUENCE</scope>
</reference>
<proteinExistence type="predicted"/>
<protein>
    <recommendedName>
        <fullName evidence="2">Rhodanese domain-containing protein</fullName>
    </recommendedName>
</protein>
<organism evidence="1">
    <name type="scientific">hydrothermal vent metagenome</name>
    <dbReference type="NCBI Taxonomy" id="652676"/>
    <lineage>
        <taxon>unclassified sequences</taxon>
        <taxon>metagenomes</taxon>
        <taxon>ecological metagenomes</taxon>
    </lineage>
</organism>
<sequence length="106" mass="12607">MAIEIKDEWTQEEFLRAKREFESKGRKVVLVDTILSPIEMQDVITYNPYEMQKYPKGSIFVFYCDSGKATKERLSEYKAKFPEYHCISLRGGKGYWRKYMRVSDEA</sequence>
<gene>
    <name evidence="1" type="ORF">MNB_SM-7-1466</name>
</gene>
<accession>A0A1W1B8P4</accession>
<dbReference type="AlphaFoldDB" id="A0A1W1B8P4"/>